<organism evidence="2 3">
    <name type="scientific">Staphylococcus pasteuri_A</name>
    <dbReference type="NCBI Taxonomy" id="3062664"/>
    <lineage>
        <taxon>Bacteria</taxon>
        <taxon>Bacillati</taxon>
        <taxon>Bacillota</taxon>
        <taxon>Bacilli</taxon>
        <taxon>Bacillales</taxon>
        <taxon>Staphylococcaceae</taxon>
        <taxon>Staphylococcus</taxon>
    </lineage>
</organism>
<dbReference type="Proteomes" id="UP001170310">
    <property type="component" value="Unassembled WGS sequence"/>
</dbReference>
<evidence type="ECO:0000313" key="3">
    <source>
        <dbReference type="Proteomes" id="UP001170310"/>
    </source>
</evidence>
<keyword evidence="1" id="KW-0812">Transmembrane</keyword>
<evidence type="ECO:0000313" key="2">
    <source>
        <dbReference type="EMBL" id="MDO6574626.1"/>
    </source>
</evidence>
<feature type="transmembrane region" description="Helical" evidence="1">
    <location>
        <begin position="54"/>
        <end position="73"/>
    </location>
</feature>
<proteinExistence type="predicted"/>
<keyword evidence="3" id="KW-1185">Reference proteome</keyword>
<dbReference type="EMBL" id="JAUOQO010000010">
    <property type="protein sequence ID" value="MDO6574626.1"/>
    <property type="molecule type" value="Genomic_DNA"/>
</dbReference>
<feature type="transmembrane region" description="Helical" evidence="1">
    <location>
        <begin position="26"/>
        <end position="47"/>
    </location>
</feature>
<sequence length="76" mass="8281">MKQFLYISLLCGVISGAGVFFNMPHYPSFIIPRIVAIVGVISAILTIRDKESSFMLSIGGIMINLLPLLGSFLPTH</sequence>
<dbReference type="GeneID" id="72469795"/>
<dbReference type="RefSeq" id="WP_017637005.1">
    <property type="nucleotide sequence ID" value="NZ_JAUOQO010000010.1"/>
</dbReference>
<comment type="caution">
    <text evidence="2">The sequence shown here is derived from an EMBL/GenBank/DDBJ whole genome shotgun (WGS) entry which is preliminary data.</text>
</comment>
<protein>
    <recommendedName>
        <fullName evidence="4">Holin</fullName>
    </recommendedName>
</protein>
<keyword evidence="1" id="KW-1133">Transmembrane helix</keyword>
<gene>
    <name evidence="2" type="ORF">Q4528_10800</name>
</gene>
<evidence type="ECO:0000256" key="1">
    <source>
        <dbReference type="SAM" id="Phobius"/>
    </source>
</evidence>
<accession>A0AAW7YR00</accession>
<reference evidence="2" key="1">
    <citation type="submission" date="2023-07" db="EMBL/GenBank/DDBJ databases">
        <title>Genome content predicts the carbon catabolic preferences of heterotrophic bacteria.</title>
        <authorList>
            <person name="Gralka M."/>
        </authorList>
    </citation>
    <scope>NUCLEOTIDE SEQUENCE</scope>
    <source>
        <strain evidence="2">E2R20</strain>
    </source>
</reference>
<name>A0AAW7YR00_9STAP</name>
<keyword evidence="1" id="KW-0472">Membrane</keyword>
<dbReference type="AlphaFoldDB" id="A0AAW7YR00"/>
<evidence type="ECO:0008006" key="4">
    <source>
        <dbReference type="Google" id="ProtNLM"/>
    </source>
</evidence>